<gene>
    <name evidence="2" type="ORF">TL08_05880</name>
</gene>
<dbReference type="KEGG" id="ahm:TL08_05880"/>
<name>A0AAC9HNH2_9PSEU</name>
<organism evidence="2 3">
    <name type="scientific">Actinoalloteichus hymeniacidonis</name>
    <dbReference type="NCBI Taxonomy" id="340345"/>
    <lineage>
        <taxon>Bacteria</taxon>
        <taxon>Bacillati</taxon>
        <taxon>Actinomycetota</taxon>
        <taxon>Actinomycetes</taxon>
        <taxon>Pseudonocardiales</taxon>
        <taxon>Pseudonocardiaceae</taxon>
        <taxon>Actinoalloteichus</taxon>
    </lineage>
</organism>
<dbReference type="EMBL" id="CP014859">
    <property type="protein sequence ID" value="AOS62001.1"/>
    <property type="molecule type" value="Genomic_DNA"/>
</dbReference>
<feature type="transmembrane region" description="Helical" evidence="1">
    <location>
        <begin position="20"/>
        <end position="39"/>
    </location>
</feature>
<keyword evidence="1" id="KW-0812">Transmembrane</keyword>
<keyword evidence="1" id="KW-1133">Transmembrane helix</keyword>
<accession>A0AAC9HNH2</accession>
<dbReference type="AlphaFoldDB" id="A0AAC9HNH2"/>
<keyword evidence="1" id="KW-0472">Membrane</keyword>
<keyword evidence="3" id="KW-1185">Reference proteome</keyword>
<evidence type="ECO:0000313" key="2">
    <source>
        <dbReference type="EMBL" id="AOS62001.1"/>
    </source>
</evidence>
<reference evidence="3" key="1">
    <citation type="submission" date="2016-03" db="EMBL/GenBank/DDBJ databases">
        <title>Complete genome sequence of the type strain Actinoalloteichus hymeniacidonis DSM 45092.</title>
        <authorList>
            <person name="Schaffert L."/>
            <person name="Albersmeier A."/>
            <person name="Winkler A."/>
            <person name="Kalinowski J."/>
            <person name="Zotchev S."/>
            <person name="Ruckert C."/>
        </authorList>
    </citation>
    <scope>NUCLEOTIDE SEQUENCE [LARGE SCALE GENOMIC DNA]</scope>
    <source>
        <strain evidence="3">HPA177(T) (DSM 45092(T))</strain>
    </source>
</reference>
<evidence type="ECO:0000256" key="1">
    <source>
        <dbReference type="SAM" id="Phobius"/>
    </source>
</evidence>
<protein>
    <submittedName>
        <fullName evidence="2">Uncharacterized protein</fullName>
    </submittedName>
</protein>
<sequence length="595" mass="66305">MSFSTHGDNEDLRGVTDPDFLALGLGGTNMMAMLWSVAMGKRAVGIDMRGDPSPGASWNIAAETYHQLGLIDQMMLARYGADRLPRRGDGRLFLLAECFHSPGAVTGTIAVEEVINCFFDFDDEELKIAGIVDHLEYIDDRWVDGRPHRVVRELPTAKIPNRPDPRAIRSNLEDVLRGPHPFQVSAAELLTLMRRYLEALEAMDLATDTQYPRVRLFSQHRAIDVEGDGLIELPDGRRRIRIEALHELDYRGNFVHVREPGTPIIDIGVPELFVIAQGPNSADAAKLGFTRFDIESDRENGRGRVAASADYVAILFSLHATGRFRYRIASEFDPDGNEYWVRQMLLGHENDPEVGWMMVQVPDYLTFDPVLAGMVPPEVDTASPEYFAAYQLLIYDFLMERAEELLEMPRKEIQKINTFYGPKLVHLVQRAGNDARVAGNGVVAGDTYGNGHFLNSGDSIVGMVGHGSRVLDYWRRREAGVAPEQAITALAKGIQDDTEVWLDASVDEHIQPVQPGIDPAKMEQARLSRRFLASLDLSDWNRLLVHAGRLHTDELPVPGRTHPAERGLGWAKRRRTPVMAGAALIPDSATAAYDV</sequence>
<proteinExistence type="predicted"/>
<dbReference type="Proteomes" id="UP000095210">
    <property type="component" value="Chromosome"/>
</dbReference>
<evidence type="ECO:0000313" key="3">
    <source>
        <dbReference type="Proteomes" id="UP000095210"/>
    </source>
</evidence>